<dbReference type="PANTHER" id="PTHR19353">
    <property type="entry name" value="FATTY ACID DESATURASE 2"/>
    <property type="match status" value="1"/>
</dbReference>
<evidence type="ECO:0000259" key="2">
    <source>
        <dbReference type="Pfam" id="PF00487"/>
    </source>
</evidence>
<name>A0A1I7BDC0_9BURK</name>
<dbReference type="OrthoDB" id="9800167at2"/>
<protein>
    <submittedName>
        <fullName evidence="3">Fatty acid desaturase</fullName>
    </submittedName>
</protein>
<dbReference type="Pfam" id="PF00487">
    <property type="entry name" value="FA_desaturase"/>
    <property type="match status" value="1"/>
</dbReference>
<dbReference type="Proteomes" id="UP000198844">
    <property type="component" value="Unassembled WGS sequence"/>
</dbReference>
<keyword evidence="1" id="KW-0812">Transmembrane</keyword>
<dbReference type="GO" id="GO:0016717">
    <property type="term" value="F:oxidoreductase activity, acting on paired donors, with oxidation of a pair of donors resulting in the reduction of molecular oxygen to two molecules of water"/>
    <property type="evidence" value="ECO:0007669"/>
    <property type="project" value="TreeGrafter"/>
</dbReference>
<keyword evidence="1" id="KW-1133">Transmembrane helix</keyword>
<dbReference type="GO" id="GO:0016020">
    <property type="term" value="C:membrane"/>
    <property type="evidence" value="ECO:0007669"/>
    <property type="project" value="TreeGrafter"/>
</dbReference>
<proteinExistence type="predicted"/>
<dbReference type="PANTHER" id="PTHR19353:SF19">
    <property type="entry name" value="DELTA(5) FATTY ACID DESATURASE C-RELATED"/>
    <property type="match status" value="1"/>
</dbReference>
<feature type="domain" description="Fatty acid desaturase" evidence="2">
    <location>
        <begin position="58"/>
        <end position="284"/>
    </location>
</feature>
<dbReference type="InterPro" id="IPR012171">
    <property type="entry name" value="Fatty_acid_desaturase"/>
</dbReference>
<organism evidence="3 4">
    <name type="scientific">Paraburkholderia aspalathi</name>
    <dbReference type="NCBI Taxonomy" id="1324617"/>
    <lineage>
        <taxon>Bacteria</taxon>
        <taxon>Pseudomonadati</taxon>
        <taxon>Pseudomonadota</taxon>
        <taxon>Betaproteobacteria</taxon>
        <taxon>Burkholderiales</taxon>
        <taxon>Burkholderiaceae</taxon>
        <taxon>Paraburkholderia</taxon>
    </lineage>
</organism>
<reference evidence="3 4" key="1">
    <citation type="submission" date="2016-10" db="EMBL/GenBank/DDBJ databases">
        <authorList>
            <person name="de Groot N.N."/>
        </authorList>
    </citation>
    <scope>NUCLEOTIDE SEQUENCE [LARGE SCALE GENOMIC DNA]</scope>
    <source>
        <strain evidence="3 4">LMG 27731</strain>
    </source>
</reference>
<gene>
    <name evidence="3" type="ORF">SAMN05192563_1004376</name>
</gene>
<dbReference type="GO" id="GO:0008610">
    <property type="term" value="P:lipid biosynthetic process"/>
    <property type="evidence" value="ECO:0007669"/>
    <property type="project" value="UniProtKB-ARBA"/>
</dbReference>
<dbReference type="CDD" id="cd03510">
    <property type="entry name" value="Rhizobitoxine-FADS-like"/>
    <property type="match status" value="1"/>
</dbReference>
<keyword evidence="1" id="KW-0472">Membrane</keyword>
<feature type="transmembrane region" description="Helical" evidence="1">
    <location>
        <begin position="180"/>
        <end position="209"/>
    </location>
</feature>
<dbReference type="EMBL" id="FPBH01000004">
    <property type="protein sequence ID" value="SFT85196.1"/>
    <property type="molecule type" value="Genomic_DNA"/>
</dbReference>
<evidence type="ECO:0000313" key="3">
    <source>
        <dbReference type="EMBL" id="SFT85196.1"/>
    </source>
</evidence>
<accession>A0A1I7BDC0</accession>
<feature type="transmembrane region" description="Helical" evidence="1">
    <location>
        <begin position="35"/>
        <end position="54"/>
    </location>
</feature>
<evidence type="ECO:0000313" key="4">
    <source>
        <dbReference type="Proteomes" id="UP000198844"/>
    </source>
</evidence>
<dbReference type="InterPro" id="IPR005804">
    <property type="entry name" value="FA_desaturase_dom"/>
</dbReference>
<dbReference type="AlphaFoldDB" id="A0A1I7BDC0"/>
<sequence length="317" mass="35954">MNSRAVIHDQDLIRSAFPEWDTLHRTMTSPDVQNVVIDIVFDWLSITVAILMLLRVGWWTAPATVAWIGNRQRALGNLLHDAAHRNFARSSRLNDALARLFIAPALFNGLARYRELHARHHAWLGDPARDPDYIAVQPGPGDGWWQPFLKVLLTPAAWSASTFGHLHLRGLGWMQRLGIIGWWVALLGAATLIWGVHAAALFFGVWMLARATFFHAITTFRELCDHFGLARGGIFSYTRDVSSRSVMRWIIHPHNNGYHLTHHLMPSIPYHRLPRAQRRLLALPAFASEARVCHTYFRGPEAVVREWEVQGGENVAA</sequence>
<dbReference type="RefSeq" id="WP_093633954.1">
    <property type="nucleotide sequence ID" value="NZ_FPBH01000004.1"/>
</dbReference>
<evidence type="ECO:0000256" key="1">
    <source>
        <dbReference type="SAM" id="Phobius"/>
    </source>
</evidence>